<dbReference type="Proteomes" id="UP000094723">
    <property type="component" value="Plasmid pLS_1"/>
</dbReference>
<protein>
    <submittedName>
        <fullName evidence="2">Uncharacterized protein</fullName>
    </submittedName>
</protein>
<reference evidence="2 3" key="1">
    <citation type="submission" date="2016-09" db="EMBL/GenBank/DDBJ databases">
        <title>Complete Genome Sequence of Lactobacillus salivarius Jin.</title>
        <authorList>
            <person name="Jin N."/>
            <person name="Li C."/>
            <person name="Wang M."/>
            <person name="Ren D."/>
            <person name="Di Y."/>
            <person name="Pan R."/>
            <person name="Du S."/>
            <person name="Lu H."/>
            <person name="Li X."/>
            <person name="Tian M."/>
        </authorList>
    </citation>
    <scope>NUCLEOTIDE SEQUENCE [LARGE SCALE GENOMIC DNA]</scope>
    <source>
        <strain evidence="2 3">CICC 23174</strain>
        <plasmid evidence="1">pLS_1</plasmid>
        <plasmid evidence="3">pls_1 sequence</plasmid>
        <plasmid evidence="2">pLS_2</plasmid>
        <plasmid evidence="3">pls_2 sequence</plasmid>
    </source>
</reference>
<dbReference type="AlphaFoldDB" id="A0A1D7TUB6"/>
<geneLocation type="plasmid" evidence="3">
    <name>pls_1 sequence</name>
</geneLocation>
<organism evidence="2 3">
    <name type="scientific">Ligilactobacillus salivarius</name>
    <dbReference type="NCBI Taxonomy" id="1624"/>
    <lineage>
        <taxon>Bacteria</taxon>
        <taxon>Bacillati</taxon>
        <taxon>Bacillota</taxon>
        <taxon>Bacilli</taxon>
        <taxon>Lactobacillales</taxon>
        <taxon>Lactobacillaceae</taxon>
        <taxon>Ligilactobacillus</taxon>
    </lineage>
</organism>
<dbReference type="RefSeq" id="WP_069469621.1">
    <property type="nucleotide sequence ID" value="NZ_CP017108.1"/>
</dbReference>
<proteinExistence type="predicted"/>
<geneLocation type="plasmid" evidence="2">
    <name>pLS_2</name>
</geneLocation>
<accession>A0A1D7TUB6</accession>
<evidence type="ECO:0000313" key="1">
    <source>
        <dbReference type="EMBL" id="AOO74502.1"/>
    </source>
</evidence>
<evidence type="ECO:0000313" key="3">
    <source>
        <dbReference type="Proteomes" id="UP000094723"/>
    </source>
</evidence>
<geneLocation type="plasmid" evidence="3">
    <name>pls_2 sequence</name>
</geneLocation>
<keyword evidence="2" id="KW-0614">Plasmid</keyword>
<sequence length="184" mass="21303">MNKYAGLFLWSLVAVLALIVIAFKPDNSKVIDLKNQIVKINSEIEYKKDQTELESPLKNNFNLEKSKQEATNKLTFAFTQLLGGIHDNSSYEKQKQELQNILGTDLENVVYMHGYNTESKKWVVNKNDSTIVGFDDITNKSDSVFYVTTTYEQGTTNQKIKYMYKIHYDLENYKVLSYKELSLN</sequence>
<gene>
    <name evidence="1" type="ORF">BHF65_09540</name>
    <name evidence="2" type="ORF">BHF65_09780</name>
</gene>
<geneLocation type="plasmid" evidence="1">
    <name>pLS_1</name>
</geneLocation>
<dbReference type="Proteomes" id="UP000094723">
    <property type="component" value="Plasmid pLS_2"/>
</dbReference>
<evidence type="ECO:0000313" key="2">
    <source>
        <dbReference type="EMBL" id="AOO74558.1"/>
    </source>
</evidence>
<dbReference type="EMBL" id="CP017109">
    <property type="protein sequence ID" value="AOO74558.1"/>
    <property type="molecule type" value="Genomic_DNA"/>
</dbReference>
<name>A0A1D7TUB6_9LACO</name>
<dbReference type="EMBL" id="CP017108">
    <property type="protein sequence ID" value="AOO74502.1"/>
    <property type="molecule type" value="Genomic_DNA"/>
</dbReference>